<proteinExistence type="predicted"/>
<dbReference type="AlphaFoldDB" id="A0AAJ1MNY2"/>
<protein>
    <submittedName>
        <fullName evidence="1">Uncharacterized protein</fullName>
    </submittedName>
</protein>
<reference evidence="1 2" key="1">
    <citation type="submission" date="2022-12" db="EMBL/GenBank/DDBJ databases">
        <title>Metagenome assembled genome from gulf of manar.</title>
        <authorList>
            <person name="Kohli P."/>
            <person name="Pk S."/>
            <person name="Venkata Ramana C."/>
            <person name="Sasikala C."/>
        </authorList>
    </citation>
    <scope>NUCLEOTIDE SEQUENCE [LARGE SCALE GENOMIC DNA]</scope>
    <source>
        <strain evidence="1">JB008</strain>
    </source>
</reference>
<gene>
    <name evidence="1" type="ORF">PQJ61_09570</name>
</gene>
<evidence type="ECO:0000313" key="1">
    <source>
        <dbReference type="EMBL" id="MDC7226999.1"/>
    </source>
</evidence>
<dbReference type="Proteomes" id="UP001221217">
    <property type="component" value="Unassembled WGS sequence"/>
</dbReference>
<evidence type="ECO:0000313" key="2">
    <source>
        <dbReference type="Proteomes" id="UP001221217"/>
    </source>
</evidence>
<sequence>MNIFEEIGEIFPELDVLSFLLPTTDDELLKKYSSTIDNYNNLKTLPVKFNEIFASNGWIATDDLSVPVMKESIEIYKKEGIGKAEDFLVNEFTEDYFYNNLRRMCAVWVFEDRKDLIELAYKDHSKERYHASVPVVLAQIDGIIHDIANQSFYELDKKLDIFKIDSAITGLKNELHTIAKKMNKTRNETKNSPLSFPYRNGIIHGRDLNYSNKYVSTKCFFNLFAIRPWALFIQQNEMKKRQGAEFIDIPKLKIGKKLDEKIEKLLKD</sequence>
<dbReference type="EMBL" id="JAQQAL010000022">
    <property type="protein sequence ID" value="MDC7226999.1"/>
    <property type="molecule type" value="Genomic_DNA"/>
</dbReference>
<accession>A0AAJ1MNY2</accession>
<organism evidence="1 2">
    <name type="scientific">Candidatus Thalassospirochaeta sargassi</name>
    <dbReference type="NCBI Taxonomy" id="3119039"/>
    <lineage>
        <taxon>Bacteria</taxon>
        <taxon>Pseudomonadati</taxon>
        <taxon>Spirochaetota</taxon>
        <taxon>Spirochaetia</taxon>
        <taxon>Spirochaetales</taxon>
        <taxon>Spirochaetaceae</taxon>
        <taxon>Candidatus Thalassospirochaeta</taxon>
    </lineage>
</organism>
<name>A0AAJ1MNY2_9SPIO</name>
<comment type="caution">
    <text evidence="1">The sequence shown here is derived from an EMBL/GenBank/DDBJ whole genome shotgun (WGS) entry which is preliminary data.</text>
</comment>